<dbReference type="PANTHER" id="PTHR42973:SF39">
    <property type="entry name" value="FAD-BINDING PCMH-TYPE DOMAIN-CONTAINING PROTEIN"/>
    <property type="match status" value="1"/>
</dbReference>
<dbReference type="AlphaFoldDB" id="A0A1G7N1K8"/>
<dbReference type="Pfam" id="PF01565">
    <property type="entry name" value="FAD_binding_4"/>
    <property type="match status" value="1"/>
</dbReference>
<dbReference type="InterPro" id="IPR016169">
    <property type="entry name" value="FAD-bd_PCMH_sub2"/>
</dbReference>
<dbReference type="InterPro" id="IPR012951">
    <property type="entry name" value="BBE"/>
</dbReference>
<dbReference type="InterPro" id="IPR016167">
    <property type="entry name" value="FAD-bd_PCMH_sub1"/>
</dbReference>
<dbReference type="STRING" id="1550231.SAMN05660662_3044"/>
<dbReference type="GO" id="GO:0016491">
    <property type="term" value="F:oxidoreductase activity"/>
    <property type="evidence" value="ECO:0007669"/>
    <property type="project" value="UniProtKB-KW"/>
</dbReference>
<dbReference type="InterPro" id="IPR036318">
    <property type="entry name" value="FAD-bd_PCMH-like_sf"/>
</dbReference>
<dbReference type="InterPro" id="IPR006093">
    <property type="entry name" value="Oxy_OxRdtase_FAD_BS"/>
</dbReference>
<dbReference type="GO" id="GO:0071949">
    <property type="term" value="F:FAD binding"/>
    <property type="evidence" value="ECO:0007669"/>
    <property type="project" value="InterPro"/>
</dbReference>
<feature type="domain" description="FAD-binding PCMH-type" evidence="6">
    <location>
        <begin position="68"/>
        <end position="236"/>
    </location>
</feature>
<dbReference type="RefSeq" id="WP_176946389.1">
    <property type="nucleotide sequence ID" value="NZ_FNBT01000005.1"/>
</dbReference>
<dbReference type="PROSITE" id="PS00862">
    <property type="entry name" value="OX2_COVAL_FAD"/>
    <property type="match status" value="1"/>
</dbReference>
<evidence type="ECO:0000259" key="6">
    <source>
        <dbReference type="PROSITE" id="PS51387"/>
    </source>
</evidence>
<gene>
    <name evidence="7" type="ORF">SAMN05660662_3044</name>
</gene>
<name>A0A1G7N1K8_9ACTN</name>
<evidence type="ECO:0000313" key="7">
    <source>
        <dbReference type="EMBL" id="SDF67933.1"/>
    </source>
</evidence>
<dbReference type="Gene3D" id="3.30.43.10">
    <property type="entry name" value="Uridine Diphospho-n-acetylenolpyruvylglucosamine Reductase, domain 2"/>
    <property type="match status" value="1"/>
</dbReference>
<keyword evidence="4" id="KW-0274">FAD</keyword>
<evidence type="ECO:0000256" key="1">
    <source>
        <dbReference type="ARBA" id="ARBA00001974"/>
    </source>
</evidence>
<evidence type="ECO:0000256" key="2">
    <source>
        <dbReference type="ARBA" id="ARBA00005466"/>
    </source>
</evidence>
<dbReference type="SUPFAM" id="SSF56176">
    <property type="entry name" value="FAD-binding/transporter-associated domain-like"/>
    <property type="match status" value="1"/>
</dbReference>
<keyword evidence="8" id="KW-1185">Reference proteome</keyword>
<protein>
    <submittedName>
        <fullName evidence="7">FAD/FMN-containing dehydrogenase</fullName>
    </submittedName>
</protein>
<evidence type="ECO:0000313" key="8">
    <source>
        <dbReference type="Proteomes" id="UP000199406"/>
    </source>
</evidence>
<proteinExistence type="inferred from homology"/>
<organism evidence="7 8">
    <name type="scientific">Blastococcus aurantiacus</name>
    <dbReference type="NCBI Taxonomy" id="1550231"/>
    <lineage>
        <taxon>Bacteria</taxon>
        <taxon>Bacillati</taxon>
        <taxon>Actinomycetota</taxon>
        <taxon>Actinomycetes</taxon>
        <taxon>Geodermatophilales</taxon>
        <taxon>Geodermatophilaceae</taxon>
        <taxon>Blastococcus</taxon>
    </lineage>
</organism>
<dbReference type="InterPro" id="IPR006094">
    <property type="entry name" value="Oxid_FAD_bind_N"/>
</dbReference>
<evidence type="ECO:0000256" key="3">
    <source>
        <dbReference type="ARBA" id="ARBA00022630"/>
    </source>
</evidence>
<dbReference type="PROSITE" id="PS51387">
    <property type="entry name" value="FAD_PCMH"/>
    <property type="match status" value="1"/>
</dbReference>
<dbReference type="PANTHER" id="PTHR42973">
    <property type="entry name" value="BINDING OXIDOREDUCTASE, PUTATIVE (AFU_ORTHOLOGUE AFUA_1G17690)-RELATED"/>
    <property type="match status" value="1"/>
</dbReference>
<reference evidence="8" key="1">
    <citation type="submission" date="2016-10" db="EMBL/GenBank/DDBJ databases">
        <authorList>
            <person name="Varghese N."/>
            <person name="Submissions S."/>
        </authorList>
    </citation>
    <scope>NUCLEOTIDE SEQUENCE [LARGE SCALE GENOMIC DNA]</scope>
    <source>
        <strain evidence="8">DSM 44268</strain>
    </source>
</reference>
<comment type="cofactor">
    <cofactor evidence="1">
        <name>FAD</name>
        <dbReference type="ChEBI" id="CHEBI:57692"/>
    </cofactor>
</comment>
<dbReference type="EMBL" id="FNBT01000005">
    <property type="protein sequence ID" value="SDF67933.1"/>
    <property type="molecule type" value="Genomic_DNA"/>
</dbReference>
<evidence type="ECO:0000256" key="4">
    <source>
        <dbReference type="ARBA" id="ARBA00022827"/>
    </source>
</evidence>
<keyword evidence="5" id="KW-0560">Oxidoreductase</keyword>
<dbReference type="Gene3D" id="3.40.462.20">
    <property type="match status" value="1"/>
</dbReference>
<comment type="similarity">
    <text evidence="2">Belongs to the oxygen-dependent FAD-linked oxidoreductase family.</text>
</comment>
<keyword evidence="3" id="KW-0285">Flavoprotein</keyword>
<dbReference type="Gene3D" id="3.30.465.10">
    <property type="match status" value="1"/>
</dbReference>
<dbReference type="Pfam" id="PF08031">
    <property type="entry name" value="BBE"/>
    <property type="match status" value="1"/>
</dbReference>
<dbReference type="InterPro" id="IPR050416">
    <property type="entry name" value="FAD-linked_Oxidoreductase"/>
</dbReference>
<accession>A0A1G7N1K8</accession>
<evidence type="ECO:0000256" key="5">
    <source>
        <dbReference type="ARBA" id="ARBA00023002"/>
    </source>
</evidence>
<sequence length="486" mass="50810">MSLPQPRQPESPVVLREMPTDGSVAVDTRVPPFPAADVDELRGVVHGPVYAAGDDGLAAEVATWNVAVQHTPAIAVGATCAADVATAVSWAVAHDLDVAVQATGHGPVRNAAGSMMVTTRRMQGLFIDPERRTARVEAGVKWQRVMEAAAEFGLAGLCGSSSDVGVVGYTLGGGLGSLGRKYGFAADAVRAVEIVTADGRQRTLSADSEPELFWAVRGGKGNFGIVTALEIELVPIGGLYAGGIFFAAADMAAVLHAWRRWAPGMPEEVSTSIAIMRVPDFEFVPQPLRGQTVVHFRYAYCGADVDEGERLVAPMAQAGRVVLGFIGPIRTDEMDSIHMDPVDPMPAWEKGQLLTDLPEEAVDALLTAAGPQADIPLTMVEIRLLGGALGRSAKVPNAVPGRDAAFSMFALGPGVPELAGIVPAVGRAVLGALAPWKAPSSLVNFLGDVSGPEEVAAAYPPGVYERLAEVKAAVDPDRVFSFGHAF</sequence>
<dbReference type="InterPro" id="IPR016166">
    <property type="entry name" value="FAD-bd_PCMH"/>
</dbReference>
<dbReference type="Proteomes" id="UP000199406">
    <property type="component" value="Unassembled WGS sequence"/>
</dbReference>